<comment type="catalytic activity">
    <reaction evidence="1">
        <text>ATP + protein L-histidine = ADP + protein N-phospho-L-histidine.</text>
        <dbReference type="EC" id="2.7.13.3"/>
    </reaction>
</comment>
<name>A0A1H9WA49_9BACI</name>
<evidence type="ECO:0000256" key="6">
    <source>
        <dbReference type="ARBA" id="ARBA00022777"/>
    </source>
</evidence>
<feature type="modified residue" description="4-aspartylphosphate" evidence="9">
    <location>
        <position position="731"/>
    </location>
</feature>
<dbReference type="AlphaFoldDB" id="A0A1H9WA49"/>
<dbReference type="Gene3D" id="3.30.565.10">
    <property type="entry name" value="Histidine kinase-like ATPase, C-terminal domain"/>
    <property type="match status" value="2"/>
</dbReference>
<dbReference type="InterPro" id="IPR003661">
    <property type="entry name" value="HisK_dim/P_dom"/>
</dbReference>
<dbReference type="GO" id="GO:0005524">
    <property type="term" value="F:ATP binding"/>
    <property type="evidence" value="ECO:0007669"/>
    <property type="project" value="UniProtKB-KW"/>
</dbReference>
<dbReference type="Gene3D" id="2.60.120.260">
    <property type="entry name" value="Galactose-binding domain-like"/>
    <property type="match status" value="1"/>
</dbReference>
<dbReference type="GO" id="GO:0000155">
    <property type="term" value="F:phosphorelay sensor kinase activity"/>
    <property type="evidence" value="ECO:0007669"/>
    <property type="project" value="InterPro"/>
</dbReference>
<proteinExistence type="predicted"/>
<dbReference type="SUPFAM" id="SSF47384">
    <property type="entry name" value="Homodimeric domain of signal transducing histidine kinase"/>
    <property type="match status" value="1"/>
</dbReference>
<evidence type="ECO:0000256" key="1">
    <source>
        <dbReference type="ARBA" id="ARBA00000085"/>
    </source>
</evidence>
<evidence type="ECO:0000256" key="10">
    <source>
        <dbReference type="SAM" id="Phobius"/>
    </source>
</evidence>
<evidence type="ECO:0000256" key="7">
    <source>
        <dbReference type="ARBA" id="ARBA00022840"/>
    </source>
</evidence>
<dbReference type="CDD" id="cd00082">
    <property type="entry name" value="HisKA"/>
    <property type="match status" value="1"/>
</dbReference>
<evidence type="ECO:0000256" key="5">
    <source>
        <dbReference type="ARBA" id="ARBA00022741"/>
    </source>
</evidence>
<dbReference type="Pfam" id="PF06580">
    <property type="entry name" value="His_kinase"/>
    <property type="match status" value="1"/>
</dbReference>
<keyword evidence="5" id="KW-0547">Nucleotide-binding</keyword>
<keyword evidence="10" id="KW-0812">Transmembrane</keyword>
<dbReference type="SMART" id="SM00388">
    <property type="entry name" value="HisKA"/>
    <property type="match status" value="1"/>
</dbReference>
<dbReference type="PANTHER" id="PTHR43547:SF2">
    <property type="entry name" value="HYBRID SIGNAL TRANSDUCTION HISTIDINE KINASE C"/>
    <property type="match status" value="1"/>
</dbReference>
<feature type="transmembrane region" description="Helical" evidence="10">
    <location>
        <begin position="304"/>
        <end position="322"/>
    </location>
</feature>
<dbReference type="STRING" id="1464123.SAMN05444126_13018"/>
<dbReference type="Pfam" id="PF00072">
    <property type="entry name" value="Response_reg"/>
    <property type="match status" value="1"/>
</dbReference>
<dbReference type="SMART" id="SM00387">
    <property type="entry name" value="HATPase_c"/>
    <property type="match status" value="2"/>
</dbReference>
<dbReference type="InterPro" id="IPR008979">
    <property type="entry name" value="Galactose-bd-like_sf"/>
</dbReference>
<evidence type="ECO:0000256" key="4">
    <source>
        <dbReference type="ARBA" id="ARBA00022679"/>
    </source>
</evidence>
<keyword evidence="4" id="KW-0808">Transferase</keyword>
<dbReference type="InterPro" id="IPR001789">
    <property type="entry name" value="Sig_transdc_resp-reg_receiver"/>
</dbReference>
<keyword evidence="14" id="KW-1185">Reference proteome</keyword>
<evidence type="ECO:0000256" key="9">
    <source>
        <dbReference type="PROSITE-ProRule" id="PRU00169"/>
    </source>
</evidence>
<dbReference type="GO" id="GO:0016020">
    <property type="term" value="C:membrane"/>
    <property type="evidence" value="ECO:0007669"/>
    <property type="project" value="InterPro"/>
</dbReference>
<keyword evidence="10" id="KW-1133">Transmembrane helix</keyword>
<dbReference type="RefSeq" id="WP_177169751.1">
    <property type="nucleotide sequence ID" value="NZ_FOGV01000030.1"/>
</dbReference>
<dbReference type="InterPro" id="IPR003594">
    <property type="entry name" value="HATPase_dom"/>
</dbReference>
<protein>
    <recommendedName>
        <fullName evidence="2">histidine kinase</fullName>
        <ecNumber evidence="2">2.7.13.3</ecNumber>
    </recommendedName>
</protein>
<feature type="transmembrane region" description="Helical" evidence="10">
    <location>
        <begin position="357"/>
        <end position="377"/>
    </location>
</feature>
<comment type="caution">
    <text evidence="13">The sequence shown here is derived from an EMBL/GenBank/DDBJ whole genome shotgun (WGS) entry which is preliminary data.</text>
</comment>
<reference evidence="14" key="1">
    <citation type="submission" date="2016-10" db="EMBL/GenBank/DDBJ databases">
        <authorList>
            <person name="de Groot N.N."/>
        </authorList>
    </citation>
    <scope>NUCLEOTIDE SEQUENCE [LARGE SCALE GENOMIC DNA]</scope>
    <source>
        <strain evidence="14">10nlg</strain>
    </source>
</reference>
<dbReference type="InterPro" id="IPR004358">
    <property type="entry name" value="Sig_transdc_His_kin-like_C"/>
</dbReference>
<evidence type="ECO:0000256" key="3">
    <source>
        <dbReference type="ARBA" id="ARBA00022553"/>
    </source>
</evidence>
<dbReference type="InterPro" id="IPR036097">
    <property type="entry name" value="HisK_dim/P_sf"/>
</dbReference>
<dbReference type="SUPFAM" id="SSF49785">
    <property type="entry name" value="Galactose-binding domain-like"/>
    <property type="match status" value="1"/>
</dbReference>
<evidence type="ECO:0000256" key="8">
    <source>
        <dbReference type="ARBA" id="ARBA00023012"/>
    </source>
</evidence>
<dbReference type="InterPro" id="IPR010559">
    <property type="entry name" value="Sig_transdc_His_kin_internal"/>
</dbReference>
<keyword evidence="3 9" id="KW-0597">Phosphoprotein</keyword>
<dbReference type="EMBL" id="FOGV01000030">
    <property type="protein sequence ID" value="SES30661.1"/>
    <property type="molecule type" value="Genomic_DNA"/>
</dbReference>
<dbReference type="InterPro" id="IPR036890">
    <property type="entry name" value="HATPase_C_sf"/>
</dbReference>
<dbReference type="InterPro" id="IPR005467">
    <property type="entry name" value="His_kinase_dom"/>
</dbReference>
<feature type="transmembrane region" description="Helical" evidence="10">
    <location>
        <begin position="240"/>
        <end position="258"/>
    </location>
</feature>
<dbReference type="SUPFAM" id="SSF55874">
    <property type="entry name" value="ATPase domain of HSP90 chaperone/DNA topoisomerase II/histidine kinase"/>
    <property type="match status" value="2"/>
</dbReference>
<keyword evidence="10" id="KW-0472">Membrane</keyword>
<feature type="transmembrane region" description="Helical" evidence="10">
    <location>
        <begin position="328"/>
        <end position="348"/>
    </location>
</feature>
<keyword evidence="8" id="KW-0902">Two-component regulatory system</keyword>
<dbReference type="Proteomes" id="UP000199318">
    <property type="component" value="Unassembled WGS sequence"/>
</dbReference>
<evidence type="ECO:0000259" key="12">
    <source>
        <dbReference type="PROSITE" id="PS50110"/>
    </source>
</evidence>
<dbReference type="Pfam" id="PF00512">
    <property type="entry name" value="HisKA"/>
    <property type="match status" value="1"/>
</dbReference>
<accession>A0A1H9WA49</accession>
<dbReference type="PRINTS" id="PR00344">
    <property type="entry name" value="BCTRLSENSOR"/>
</dbReference>
<evidence type="ECO:0000313" key="13">
    <source>
        <dbReference type="EMBL" id="SES30661.1"/>
    </source>
</evidence>
<dbReference type="EC" id="2.7.13.3" evidence="2"/>
<feature type="domain" description="Response regulatory" evidence="12">
    <location>
        <begin position="683"/>
        <end position="798"/>
    </location>
</feature>
<dbReference type="Gene3D" id="3.40.50.2300">
    <property type="match status" value="1"/>
</dbReference>
<feature type="domain" description="Histidine kinase" evidence="11">
    <location>
        <begin position="434"/>
        <end position="649"/>
    </location>
</feature>
<dbReference type="PANTHER" id="PTHR43547">
    <property type="entry name" value="TWO-COMPONENT HISTIDINE KINASE"/>
    <property type="match status" value="1"/>
</dbReference>
<evidence type="ECO:0000256" key="2">
    <source>
        <dbReference type="ARBA" id="ARBA00012438"/>
    </source>
</evidence>
<evidence type="ECO:0000259" key="11">
    <source>
        <dbReference type="PROSITE" id="PS50109"/>
    </source>
</evidence>
<organism evidence="13 14">
    <name type="scientific">Salisediminibacterium halotolerans</name>
    <dbReference type="NCBI Taxonomy" id="517425"/>
    <lineage>
        <taxon>Bacteria</taxon>
        <taxon>Bacillati</taxon>
        <taxon>Bacillota</taxon>
        <taxon>Bacilli</taxon>
        <taxon>Bacillales</taxon>
        <taxon>Bacillaceae</taxon>
        <taxon>Salisediminibacterium</taxon>
    </lineage>
</organism>
<dbReference type="PROSITE" id="PS50109">
    <property type="entry name" value="HIS_KIN"/>
    <property type="match status" value="1"/>
</dbReference>
<keyword evidence="6 13" id="KW-0418">Kinase</keyword>
<dbReference type="SMART" id="SM00448">
    <property type="entry name" value="REC"/>
    <property type="match status" value="1"/>
</dbReference>
<gene>
    <name evidence="13" type="ORF">SAMN05444126_13018</name>
</gene>
<keyword evidence="7" id="KW-0067">ATP-binding</keyword>
<dbReference type="InterPro" id="IPR011006">
    <property type="entry name" value="CheY-like_superfamily"/>
</dbReference>
<dbReference type="Pfam" id="PF02518">
    <property type="entry name" value="HATPase_c"/>
    <property type="match status" value="2"/>
</dbReference>
<dbReference type="Gene3D" id="1.10.287.130">
    <property type="match status" value="1"/>
</dbReference>
<feature type="transmembrane region" description="Helical" evidence="10">
    <location>
        <begin position="211"/>
        <end position="233"/>
    </location>
</feature>
<dbReference type="PROSITE" id="PS50110">
    <property type="entry name" value="RESPONSE_REGULATORY"/>
    <property type="match status" value="1"/>
</dbReference>
<evidence type="ECO:0000313" key="14">
    <source>
        <dbReference type="Proteomes" id="UP000199318"/>
    </source>
</evidence>
<feature type="transmembrane region" description="Helical" evidence="10">
    <location>
        <begin position="273"/>
        <end position="292"/>
    </location>
</feature>
<sequence length="1010" mass="113862">MNRFPQKLKIILFILLILTVILSIRVSWLNHYLPAESSSAENGHIDLSDAVLDDEYYLLDGEWLFFPGQWVDPAEVPADEGFAVEIPSDWPDEELPSDEPMTGKGSYLLQLDMPESMSGEAGIRFYDVIAAAKVYVDGELIYQRNDLKHSSEDRGMQRGPINVFFDHSAGETVNIVVQASNFNQIAQGGINRDVIISSEEKISSLSFLSNALQFSVGIILFIHAIYAFILYFMQKKSSNSFLLSFGILLLLFTSGVIIDDEILYMPPLTMEEHNRLLTAIFICTLFIMYKLISDIFQTSRRKNKYIFVFFVFLLSLIAFFPYEHIQLLILFLFSVYPVVIGAMIAYTIQSIVRGNQYGYFILAFLLAYSSNAFWGALIKTNVIQIPFFPFDFIFSTAALIGLVLKRHADISSENEKQAALIIENEKNKDTFLANTAHELRNPLHGITVITNTLLKNLNSMSKDSIEKDLVLNHTIALQMKFILNDLQDYTLLQEQRLQINKHSVNINAVVTTIIDVLLHQTNNSEVQIKTDLAHDLAPIYGDEQRLFQIFYNLLHNAVKFTEKGEIRISAYSSGDFAYFTITDSGVGIAQSELNRILAPYEKGTDSTQSGIGLGLNISRDLVLLHDGEFEMVSAEGAGVTIDIKLPTADEEAAEIEMENPLTYDKKENETAATLDSVITDKPPVLVIDDDQANLDILEKALQPEFTVTKISSAKEGLAKLSQHTFYLVISDIMMSEMSGYELTRNIRKRYDLSELPILHLTAKHLAEDIITGLQSGANDYVSKPIDPDELLARVRTLVNMKKASFEKVETEAAWLQAQIKPHFLYNTMNAIASLSQTDSDKMVDLLYEFGAYLKNSFQIPRESGLISLTEELMIIKPYLYIEETRFKNKIEVQYNIHDADMIFLPRLALQTLVENAVNHGALKSREKGVIHISSETDQHEAIITISDNGPGDPETLYEMLEHQQAHGVGLRNSHERIKFINGKGLQIEKNRLGGISIIIVLPHKNLSPRN</sequence>
<dbReference type="SUPFAM" id="SSF52172">
    <property type="entry name" value="CheY-like"/>
    <property type="match status" value="1"/>
</dbReference>